<organism evidence="3 4">
    <name type="scientific">Bosea vaviloviae</name>
    <dbReference type="NCBI Taxonomy" id="1526658"/>
    <lineage>
        <taxon>Bacteria</taxon>
        <taxon>Pseudomonadati</taxon>
        <taxon>Pseudomonadota</taxon>
        <taxon>Alphaproteobacteria</taxon>
        <taxon>Hyphomicrobiales</taxon>
        <taxon>Boseaceae</taxon>
        <taxon>Bosea</taxon>
    </lineage>
</organism>
<dbReference type="EMBL" id="LGSZ01000009">
    <property type="protein sequence ID" value="KPH82927.1"/>
    <property type="molecule type" value="Genomic_DNA"/>
</dbReference>
<dbReference type="Pfam" id="PF04014">
    <property type="entry name" value="MazE_antitoxin"/>
    <property type="match status" value="1"/>
</dbReference>
<dbReference type="OrthoDB" id="9795766at2"/>
<dbReference type="InterPro" id="IPR007159">
    <property type="entry name" value="SpoVT-AbrB_dom"/>
</dbReference>
<reference evidence="3 4" key="1">
    <citation type="submission" date="2015-07" db="EMBL/GenBank/DDBJ databases">
        <title>Whole genome sequencing of Bosea vaviloviae isolated from cave pool.</title>
        <authorList>
            <person name="Tan N.E.H."/>
            <person name="Lee Y.P."/>
            <person name="Gan H.M."/>
            <person name="Barton H."/>
            <person name="Savka M.A."/>
        </authorList>
    </citation>
    <scope>NUCLEOTIDE SEQUENCE [LARGE SCALE GENOMIC DNA]</scope>
    <source>
        <strain evidence="3 4">SD260</strain>
    </source>
</reference>
<dbReference type="Gene3D" id="2.10.260.10">
    <property type="match status" value="1"/>
</dbReference>
<comment type="caution">
    <text evidence="3">The sequence shown here is derived from an EMBL/GenBank/DDBJ whole genome shotgun (WGS) entry which is preliminary data.</text>
</comment>
<dbReference type="GO" id="GO:0097351">
    <property type="term" value="F:toxin sequestering activity"/>
    <property type="evidence" value="ECO:0007669"/>
    <property type="project" value="InterPro"/>
</dbReference>
<keyword evidence="4" id="KW-1185">Reference proteome</keyword>
<proteinExistence type="predicted"/>
<evidence type="ECO:0000313" key="3">
    <source>
        <dbReference type="EMBL" id="KPH82927.1"/>
    </source>
</evidence>
<protein>
    <recommendedName>
        <fullName evidence="2">SpoVT-AbrB domain-containing protein</fullName>
    </recommendedName>
</protein>
<dbReference type="SUPFAM" id="SSF89447">
    <property type="entry name" value="AbrB/MazE/MraZ-like"/>
    <property type="match status" value="1"/>
</dbReference>
<name>A0A0N0MD27_9HYPH</name>
<dbReference type="SMART" id="SM00966">
    <property type="entry name" value="SpoVT_AbrB"/>
    <property type="match status" value="1"/>
</dbReference>
<dbReference type="PANTHER" id="PTHR40516">
    <property type="entry name" value="ANTITOXIN CHPS-RELATED"/>
    <property type="match status" value="1"/>
</dbReference>
<evidence type="ECO:0000313" key="4">
    <source>
        <dbReference type="Proteomes" id="UP000037822"/>
    </source>
</evidence>
<dbReference type="PANTHER" id="PTHR40516:SF1">
    <property type="entry name" value="ANTITOXIN CHPS-RELATED"/>
    <property type="match status" value="1"/>
</dbReference>
<dbReference type="AlphaFoldDB" id="A0A0N0MD27"/>
<dbReference type="GO" id="GO:0003677">
    <property type="term" value="F:DNA binding"/>
    <property type="evidence" value="ECO:0007669"/>
    <property type="project" value="InterPro"/>
</dbReference>
<dbReference type="InterPro" id="IPR039052">
    <property type="entry name" value="Antitox_PemI-like"/>
</dbReference>
<dbReference type="InterPro" id="IPR037914">
    <property type="entry name" value="SpoVT-AbrB_sf"/>
</dbReference>
<accession>A0A0N0MD27</accession>
<dbReference type="RefSeq" id="WP_054207136.1">
    <property type="nucleotide sequence ID" value="NZ_LGSZ01000009.1"/>
</dbReference>
<evidence type="ECO:0000256" key="1">
    <source>
        <dbReference type="SAM" id="MobiDB-lite"/>
    </source>
</evidence>
<sequence length="106" mass="11537">MKVQVAKWGNSTAVRLPKAVVKQLGLKPGMTVDVSVEHQTMTLTAHPSQSVRELNGMPNPITIEWMVAEAKRLGGLANAPKDDVDWGPDVGSEVIYDDYNPRPKGT</sequence>
<feature type="region of interest" description="Disordered" evidence="1">
    <location>
        <begin position="77"/>
        <end position="106"/>
    </location>
</feature>
<dbReference type="PATRIC" id="fig|1526658.3.peg.5062"/>
<evidence type="ECO:0000259" key="2">
    <source>
        <dbReference type="SMART" id="SM00966"/>
    </source>
</evidence>
<feature type="domain" description="SpoVT-AbrB" evidence="2">
    <location>
        <begin position="6"/>
        <end position="51"/>
    </location>
</feature>
<gene>
    <name evidence="3" type="ORF">AE618_00690</name>
</gene>
<dbReference type="Proteomes" id="UP000037822">
    <property type="component" value="Unassembled WGS sequence"/>
</dbReference>